<keyword evidence="6" id="KW-1185">Reference proteome</keyword>
<dbReference type="PIRSF" id="PIRSF002825">
    <property type="entry name" value="CfbpA"/>
    <property type="match status" value="1"/>
</dbReference>
<feature type="signal peptide" evidence="4">
    <location>
        <begin position="1"/>
        <end position="23"/>
    </location>
</feature>
<dbReference type="Pfam" id="PF13343">
    <property type="entry name" value="SBP_bac_6"/>
    <property type="match status" value="1"/>
</dbReference>
<dbReference type="Proteomes" id="UP000220034">
    <property type="component" value="Unassembled WGS sequence"/>
</dbReference>
<evidence type="ECO:0000313" key="6">
    <source>
        <dbReference type="Proteomes" id="UP000220034"/>
    </source>
</evidence>
<keyword evidence="2 4" id="KW-0732">Signal</keyword>
<dbReference type="RefSeq" id="WP_097931329.1">
    <property type="nucleotide sequence ID" value="NZ_OCTN01000007.1"/>
</dbReference>
<feature type="binding site" evidence="3">
    <location>
        <position position="219"/>
    </location>
    <ligand>
        <name>Fe cation</name>
        <dbReference type="ChEBI" id="CHEBI:24875"/>
    </ligand>
</feature>
<evidence type="ECO:0000256" key="4">
    <source>
        <dbReference type="SAM" id="SignalP"/>
    </source>
</evidence>
<evidence type="ECO:0000313" key="5">
    <source>
        <dbReference type="EMBL" id="SOH95125.1"/>
    </source>
</evidence>
<dbReference type="OrthoDB" id="9769567at2"/>
<evidence type="ECO:0000256" key="1">
    <source>
        <dbReference type="ARBA" id="ARBA00008520"/>
    </source>
</evidence>
<organism evidence="5 6">
    <name type="scientific">Pontivivens marinum</name>
    <dbReference type="NCBI Taxonomy" id="1690039"/>
    <lineage>
        <taxon>Bacteria</taxon>
        <taxon>Pseudomonadati</taxon>
        <taxon>Pseudomonadota</taxon>
        <taxon>Alphaproteobacteria</taxon>
        <taxon>Rhodobacterales</taxon>
        <taxon>Paracoccaceae</taxon>
        <taxon>Pontivivens</taxon>
    </lineage>
</organism>
<feature type="chain" id="PRO_5013084366" evidence="4">
    <location>
        <begin position="24"/>
        <end position="337"/>
    </location>
</feature>
<dbReference type="PANTHER" id="PTHR30006">
    <property type="entry name" value="THIAMINE-BINDING PERIPLASMIC PROTEIN-RELATED"/>
    <property type="match status" value="1"/>
</dbReference>
<comment type="similarity">
    <text evidence="1">Belongs to the bacterial solute-binding protein 1 family.</text>
</comment>
<proteinExistence type="inferred from homology"/>
<name>A0A2C9CVH6_9RHOB</name>
<keyword evidence="3" id="KW-0408">Iron</keyword>
<protein>
    <submittedName>
        <fullName evidence="5">Iron(III) transport system substrate-binding protein</fullName>
    </submittedName>
</protein>
<gene>
    <name evidence="5" type="ORF">SAMN06273572_107147</name>
</gene>
<dbReference type="Gene3D" id="3.40.190.10">
    <property type="entry name" value="Periplasmic binding protein-like II"/>
    <property type="match status" value="2"/>
</dbReference>
<dbReference type="GO" id="GO:0030288">
    <property type="term" value="C:outer membrane-bounded periplasmic space"/>
    <property type="evidence" value="ECO:0007669"/>
    <property type="project" value="TreeGrafter"/>
</dbReference>
<reference evidence="6" key="1">
    <citation type="submission" date="2017-09" db="EMBL/GenBank/DDBJ databases">
        <authorList>
            <person name="Varghese N."/>
            <person name="Submissions S."/>
        </authorList>
    </citation>
    <scope>NUCLEOTIDE SEQUENCE [LARGE SCALE GENOMIC DNA]</scope>
    <source>
        <strain evidence="6">C7</strain>
    </source>
</reference>
<accession>A0A2C9CVH6</accession>
<keyword evidence="3" id="KW-0479">Metal-binding</keyword>
<dbReference type="AlphaFoldDB" id="A0A2C9CVH6"/>
<dbReference type="EMBL" id="OCTN01000007">
    <property type="protein sequence ID" value="SOH95125.1"/>
    <property type="molecule type" value="Genomic_DNA"/>
</dbReference>
<evidence type="ECO:0000256" key="3">
    <source>
        <dbReference type="PIRSR" id="PIRSR002825-1"/>
    </source>
</evidence>
<sequence length="337" mass="37649">MKIRNYLAAGVFAPLLLASAAVAQDVYVLTDRGINFLSPMVRAFQEETGYSVSVRSVDGDVVDFLLDNEDSQSASVLVTASITLLDDAYRAGLTMNPQSEVLEQAVPAEFRHPDNQWFGITRRLRGLYVSSNASEWLRTLSYEDLADPRLDGRICIRSGTHNYNLGLFSAYATHYGREEAEQWLAGLKSNLSRSPQGNDRAQMRAVSEGLCSVAIANSYYYGLARSNHRQRDWAEQINLVFPRFERGGTHVNISGMAMLSTVENVDAARAFMEFQLSAQAQDLYARRNFEYPMIEGVAQNDFTSSWGEFEPDAIGQQDIADLHVWARGAVERIGFND</sequence>
<dbReference type="PANTHER" id="PTHR30006:SF15">
    <property type="entry name" value="IRON-UTILIZATION PERIPLASMIC PROTEIN"/>
    <property type="match status" value="1"/>
</dbReference>
<feature type="binding site" evidence="3">
    <location>
        <position position="220"/>
    </location>
    <ligand>
        <name>Fe cation</name>
        <dbReference type="ChEBI" id="CHEBI:24875"/>
    </ligand>
</feature>
<evidence type="ECO:0000256" key="2">
    <source>
        <dbReference type="ARBA" id="ARBA00022729"/>
    </source>
</evidence>
<dbReference type="SUPFAM" id="SSF53850">
    <property type="entry name" value="Periplasmic binding protein-like II"/>
    <property type="match status" value="1"/>
</dbReference>
<dbReference type="InterPro" id="IPR026045">
    <property type="entry name" value="Ferric-bd"/>
</dbReference>
<dbReference type="GO" id="GO:0046872">
    <property type="term" value="F:metal ion binding"/>
    <property type="evidence" value="ECO:0007669"/>
    <property type="project" value="UniProtKB-KW"/>
</dbReference>